<feature type="compositionally biased region" description="Low complexity" evidence="1">
    <location>
        <begin position="9"/>
        <end position="40"/>
    </location>
</feature>
<dbReference type="AlphaFoldDB" id="G2Y072"/>
<dbReference type="EMBL" id="FQ790281">
    <property type="protein sequence ID" value="CCD46387.1"/>
    <property type="molecule type" value="Genomic_DNA"/>
</dbReference>
<dbReference type="HOGENOM" id="CLU_099906_0_0_1"/>
<dbReference type="OrthoDB" id="3552633at2759"/>
<gene>
    <name evidence="2" type="ORF">BofuT4_P119370.1</name>
</gene>
<proteinExistence type="predicted"/>
<dbReference type="InParanoid" id="G2Y072"/>
<sequence>MERAKKTECSLSASSCSTEKTSSTGSSSTTSPTSSSTSSASTIQTTGTLAADFAASATAATATCGAGFLPEAATNLARKILQANTTSICATISPGWPCFGVGMANQDSMTALYGAFRPPDYYGTLAFLCNLSEVPMTTAGLDINVLDDLIYVKHCANYTPAALMSPGEWIYGYLDWNTVQTVGQSIDRMNSRQLFIEATNCFLAFVDPERVPNQHLMFNANMQITYVEQEFGRNGRNIVRCMA</sequence>
<name>G2Y072_BOTF4</name>
<protein>
    <submittedName>
        <fullName evidence="2">Uncharacterized protein</fullName>
    </submittedName>
</protein>
<evidence type="ECO:0000256" key="1">
    <source>
        <dbReference type="SAM" id="MobiDB-lite"/>
    </source>
</evidence>
<dbReference type="Proteomes" id="UP000008177">
    <property type="component" value="Unplaced contigs"/>
</dbReference>
<reference evidence="3" key="1">
    <citation type="journal article" date="2011" name="PLoS Genet.">
        <title>Genomic analysis of the necrotrophic fungal pathogens Sclerotinia sclerotiorum and Botrytis cinerea.</title>
        <authorList>
            <person name="Amselem J."/>
            <person name="Cuomo C.A."/>
            <person name="van Kan J.A."/>
            <person name="Viaud M."/>
            <person name="Benito E.P."/>
            <person name="Couloux A."/>
            <person name="Coutinho P.M."/>
            <person name="de Vries R.P."/>
            <person name="Dyer P.S."/>
            <person name="Fillinger S."/>
            <person name="Fournier E."/>
            <person name="Gout L."/>
            <person name="Hahn M."/>
            <person name="Kohn L."/>
            <person name="Lapalu N."/>
            <person name="Plummer K.M."/>
            <person name="Pradier J.M."/>
            <person name="Quevillon E."/>
            <person name="Sharon A."/>
            <person name="Simon A."/>
            <person name="ten Have A."/>
            <person name="Tudzynski B."/>
            <person name="Tudzynski P."/>
            <person name="Wincker P."/>
            <person name="Andrew M."/>
            <person name="Anthouard V."/>
            <person name="Beever R.E."/>
            <person name="Beffa R."/>
            <person name="Benoit I."/>
            <person name="Bouzid O."/>
            <person name="Brault B."/>
            <person name="Chen Z."/>
            <person name="Choquer M."/>
            <person name="Collemare J."/>
            <person name="Cotton P."/>
            <person name="Danchin E.G."/>
            <person name="Da Silva C."/>
            <person name="Gautier A."/>
            <person name="Giraud C."/>
            <person name="Giraud T."/>
            <person name="Gonzalez C."/>
            <person name="Grossetete S."/>
            <person name="Guldener U."/>
            <person name="Henrissat B."/>
            <person name="Howlett B.J."/>
            <person name="Kodira C."/>
            <person name="Kretschmer M."/>
            <person name="Lappartient A."/>
            <person name="Leroch M."/>
            <person name="Levis C."/>
            <person name="Mauceli E."/>
            <person name="Neuveglise C."/>
            <person name="Oeser B."/>
            <person name="Pearson M."/>
            <person name="Poulain J."/>
            <person name="Poussereau N."/>
            <person name="Quesneville H."/>
            <person name="Rascle C."/>
            <person name="Schumacher J."/>
            <person name="Segurens B."/>
            <person name="Sexton A."/>
            <person name="Silva E."/>
            <person name="Sirven C."/>
            <person name="Soanes D.M."/>
            <person name="Talbot N.J."/>
            <person name="Templeton M."/>
            <person name="Yandava C."/>
            <person name="Yarden O."/>
            <person name="Zeng Q."/>
            <person name="Rollins J.A."/>
            <person name="Lebrun M.H."/>
            <person name="Dickman M."/>
        </authorList>
    </citation>
    <scope>NUCLEOTIDE SEQUENCE [LARGE SCALE GENOMIC DNA]</scope>
    <source>
        <strain evidence="3">T4</strain>
    </source>
</reference>
<evidence type="ECO:0000313" key="2">
    <source>
        <dbReference type="EMBL" id="CCD46387.1"/>
    </source>
</evidence>
<evidence type="ECO:0000313" key="3">
    <source>
        <dbReference type="Proteomes" id="UP000008177"/>
    </source>
</evidence>
<organism evidence="2 3">
    <name type="scientific">Botryotinia fuckeliana (strain T4)</name>
    <name type="common">Noble rot fungus</name>
    <name type="synonym">Botrytis cinerea</name>
    <dbReference type="NCBI Taxonomy" id="999810"/>
    <lineage>
        <taxon>Eukaryota</taxon>
        <taxon>Fungi</taxon>
        <taxon>Dikarya</taxon>
        <taxon>Ascomycota</taxon>
        <taxon>Pezizomycotina</taxon>
        <taxon>Leotiomycetes</taxon>
        <taxon>Helotiales</taxon>
        <taxon>Sclerotiniaceae</taxon>
        <taxon>Botrytis</taxon>
    </lineage>
</organism>
<feature type="region of interest" description="Disordered" evidence="1">
    <location>
        <begin position="1"/>
        <end position="40"/>
    </location>
</feature>
<accession>G2Y072</accession>